<dbReference type="InterPro" id="IPR001932">
    <property type="entry name" value="PPM-type_phosphatase-like_dom"/>
</dbReference>
<gene>
    <name evidence="3" type="ORF">BE18_26275</name>
</gene>
<accession>A0A150S7X9</accession>
<evidence type="ECO:0000313" key="3">
    <source>
        <dbReference type="EMBL" id="KYG00823.1"/>
    </source>
</evidence>
<evidence type="ECO:0000259" key="1">
    <source>
        <dbReference type="SMART" id="SM00331"/>
    </source>
</evidence>
<dbReference type="EMBL" id="JEMC01000953">
    <property type="protein sequence ID" value="KYG00823.1"/>
    <property type="molecule type" value="Genomic_DNA"/>
</dbReference>
<organism evidence="3 4">
    <name type="scientific">Sorangium cellulosum</name>
    <name type="common">Polyangium cellulosum</name>
    <dbReference type="NCBI Taxonomy" id="56"/>
    <lineage>
        <taxon>Bacteria</taxon>
        <taxon>Pseudomonadati</taxon>
        <taxon>Myxococcota</taxon>
        <taxon>Polyangia</taxon>
        <taxon>Polyangiales</taxon>
        <taxon>Polyangiaceae</taxon>
        <taxon>Sorangium</taxon>
    </lineage>
</organism>
<dbReference type="AlphaFoldDB" id="A0A150S7X9"/>
<dbReference type="InterPro" id="IPR036457">
    <property type="entry name" value="PPM-type-like_dom_sf"/>
</dbReference>
<name>A0A150S7X9_SORCE</name>
<dbReference type="SUPFAM" id="SSF81606">
    <property type="entry name" value="PP2C-like"/>
    <property type="match status" value="1"/>
</dbReference>
<dbReference type="SMART" id="SM00332">
    <property type="entry name" value="PP2Cc"/>
    <property type="match status" value="1"/>
</dbReference>
<evidence type="ECO:0000313" key="4">
    <source>
        <dbReference type="Proteomes" id="UP000075515"/>
    </source>
</evidence>
<feature type="domain" description="PPM-type phosphatase" evidence="1">
    <location>
        <begin position="116"/>
        <end position="317"/>
    </location>
</feature>
<evidence type="ECO:0000259" key="2">
    <source>
        <dbReference type="SMART" id="SM00332"/>
    </source>
</evidence>
<comment type="caution">
    <text evidence="3">The sequence shown here is derived from an EMBL/GenBank/DDBJ whole genome shotgun (WGS) entry which is preliminary data.</text>
</comment>
<dbReference type="Proteomes" id="UP000075515">
    <property type="component" value="Unassembled WGS sequence"/>
</dbReference>
<dbReference type="SMART" id="SM00331">
    <property type="entry name" value="PP2C_SIG"/>
    <property type="match status" value="1"/>
</dbReference>
<dbReference type="Pfam" id="PF07228">
    <property type="entry name" value="SpoIIE"/>
    <property type="match status" value="1"/>
</dbReference>
<sequence length="319" mass="33509">MGVFDVVIAHARCPGCGHSPEWRIQVRYGYCRQHEYRIGDPICWFDPPGRPAPLDDHGENVGGLVAVPGLVEAGCPECGQGDGAVLLFRDNIVSSVEITPSEGGDACEPIEPPSGWMRFWSRRVAGSANEDRLELSCRGDRWTVAVADGAGGLAGGAAAARTAVSAMVALGAEMELDADGWCERLRRLDGELEATPTCGETTLVVVQMRRGELWGASVGDSGALLVEPDRVIDLTAAQSRKPLVGSGACRPAGIRRRPLSGRLLVATDGLLKYASRATISALARTGDVQTAVGALIQAVTLPSGNLHDDVAVVLGEHVA</sequence>
<protein>
    <recommendedName>
        <fullName evidence="1 2">PPM-type phosphatase domain-containing protein</fullName>
    </recommendedName>
</protein>
<feature type="domain" description="PPM-type phosphatase" evidence="2">
    <location>
        <begin position="114"/>
        <end position="315"/>
    </location>
</feature>
<proteinExistence type="predicted"/>
<reference evidence="3 4" key="1">
    <citation type="submission" date="2014-02" db="EMBL/GenBank/DDBJ databases">
        <title>The small core and large imbalanced accessory genome model reveals a collaborative survival strategy of Sorangium cellulosum strains in nature.</title>
        <authorList>
            <person name="Han K."/>
            <person name="Peng R."/>
            <person name="Blom J."/>
            <person name="Li Y.-Z."/>
        </authorList>
    </citation>
    <scope>NUCLEOTIDE SEQUENCE [LARGE SCALE GENOMIC DNA]</scope>
    <source>
        <strain evidence="3 4">So0149</strain>
    </source>
</reference>
<dbReference type="Gene3D" id="3.60.40.10">
    <property type="entry name" value="PPM-type phosphatase domain"/>
    <property type="match status" value="1"/>
</dbReference>